<dbReference type="SUPFAM" id="SSF57829">
    <property type="entry name" value="Zn-binding ribosomal proteins"/>
    <property type="match status" value="1"/>
</dbReference>
<comment type="similarity">
    <text evidence="1 5">Belongs to the bacterial ribosomal protein bL33 family.</text>
</comment>
<dbReference type="InterPro" id="IPR001705">
    <property type="entry name" value="Ribosomal_bL33"/>
</dbReference>
<comment type="caution">
    <text evidence="6">The sequence shown here is derived from an EMBL/GenBank/DDBJ whole genome shotgun (WGS) entry which is preliminary data.</text>
</comment>
<dbReference type="RefSeq" id="WP_082786457.1">
    <property type="nucleotide sequence ID" value="NZ_CP014616.1"/>
</dbReference>
<dbReference type="EMBL" id="JBEPME010000003">
    <property type="protein sequence ID" value="MET3657434.1"/>
    <property type="molecule type" value="Genomic_DNA"/>
</dbReference>
<dbReference type="InterPro" id="IPR011332">
    <property type="entry name" value="Ribosomal_zn-bd"/>
</dbReference>
<reference evidence="6 7" key="1">
    <citation type="submission" date="2024-06" db="EMBL/GenBank/DDBJ databases">
        <title>Sorghum-associated microbial communities from plants grown in Nebraska, USA.</title>
        <authorList>
            <person name="Schachtman D."/>
        </authorList>
    </citation>
    <scope>NUCLEOTIDE SEQUENCE [LARGE SCALE GENOMIC DNA]</scope>
    <source>
        <strain evidence="6 7">1288</strain>
    </source>
</reference>
<evidence type="ECO:0000313" key="6">
    <source>
        <dbReference type="EMBL" id="MET3657434.1"/>
    </source>
</evidence>
<dbReference type="NCBIfam" id="NF001764">
    <property type="entry name" value="PRK00504.1"/>
    <property type="match status" value="1"/>
</dbReference>
<dbReference type="GO" id="GO:0005840">
    <property type="term" value="C:ribosome"/>
    <property type="evidence" value="ECO:0007669"/>
    <property type="project" value="UniProtKB-KW"/>
</dbReference>
<dbReference type="NCBIfam" id="TIGR01023">
    <property type="entry name" value="rpmG_bact"/>
    <property type="match status" value="1"/>
</dbReference>
<gene>
    <name evidence="5" type="primary">rpmG</name>
    <name evidence="6" type="ORF">ABIC55_002521</name>
</gene>
<dbReference type="HAMAP" id="MF_00294">
    <property type="entry name" value="Ribosomal_bL33"/>
    <property type="match status" value="1"/>
</dbReference>
<evidence type="ECO:0000313" key="7">
    <source>
        <dbReference type="Proteomes" id="UP001549104"/>
    </source>
</evidence>
<keyword evidence="2 5" id="KW-0689">Ribosomal protein</keyword>
<dbReference type="Gene3D" id="2.20.28.120">
    <property type="entry name" value="Ribosomal protein L33"/>
    <property type="match status" value="1"/>
</dbReference>
<organism evidence="6 7">
    <name type="scientific">Sporosarcina psychrophila</name>
    <name type="common">Bacillus psychrophilus</name>
    <dbReference type="NCBI Taxonomy" id="1476"/>
    <lineage>
        <taxon>Bacteria</taxon>
        <taxon>Bacillati</taxon>
        <taxon>Bacillota</taxon>
        <taxon>Bacilli</taxon>
        <taxon>Bacillales</taxon>
        <taxon>Caryophanaceae</taxon>
        <taxon>Sporosarcina</taxon>
    </lineage>
</organism>
<dbReference type="InterPro" id="IPR038584">
    <property type="entry name" value="Ribosomal_bL33_sf"/>
</dbReference>
<evidence type="ECO:0000256" key="4">
    <source>
        <dbReference type="ARBA" id="ARBA00035176"/>
    </source>
</evidence>
<evidence type="ECO:0000256" key="1">
    <source>
        <dbReference type="ARBA" id="ARBA00007596"/>
    </source>
</evidence>
<protein>
    <recommendedName>
        <fullName evidence="4 5">Large ribosomal subunit protein bL33</fullName>
    </recommendedName>
</protein>
<sequence>MSKKIILSCDTCGSRNYSVPARKDKPTERLSIKKFCRHCNAHTLHRQTA</sequence>
<evidence type="ECO:0000256" key="3">
    <source>
        <dbReference type="ARBA" id="ARBA00023274"/>
    </source>
</evidence>
<name>A0ABV2K8M7_SPOPS</name>
<evidence type="ECO:0000256" key="2">
    <source>
        <dbReference type="ARBA" id="ARBA00022980"/>
    </source>
</evidence>
<evidence type="ECO:0000256" key="5">
    <source>
        <dbReference type="HAMAP-Rule" id="MF_00294"/>
    </source>
</evidence>
<dbReference type="Proteomes" id="UP001549104">
    <property type="component" value="Unassembled WGS sequence"/>
</dbReference>
<keyword evidence="7" id="KW-1185">Reference proteome</keyword>
<keyword evidence="3 5" id="KW-0687">Ribonucleoprotein</keyword>
<accession>A0ABV2K8M7</accession>
<dbReference type="Pfam" id="PF00471">
    <property type="entry name" value="Ribosomal_L33"/>
    <property type="match status" value="1"/>
</dbReference>
<proteinExistence type="inferred from homology"/>